<reference evidence="2" key="1">
    <citation type="journal article" date="2020" name="Stud. Mycol.">
        <title>101 Dothideomycetes genomes: A test case for predicting lifestyles and emergence of pathogens.</title>
        <authorList>
            <person name="Haridas S."/>
            <person name="Albert R."/>
            <person name="Binder M."/>
            <person name="Bloem J."/>
            <person name="LaButti K."/>
            <person name="Salamov A."/>
            <person name="Andreopoulos B."/>
            <person name="Baker S."/>
            <person name="Barry K."/>
            <person name="Bills G."/>
            <person name="Bluhm B."/>
            <person name="Cannon C."/>
            <person name="Castanera R."/>
            <person name="Culley D."/>
            <person name="Daum C."/>
            <person name="Ezra D."/>
            <person name="Gonzalez J."/>
            <person name="Henrissat B."/>
            <person name="Kuo A."/>
            <person name="Liang C."/>
            <person name="Lipzen A."/>
            <person name="Lutzoni F."/>
            <person name="Magnuson J."/>
            <person name="Mondo S."/>
            <person name="Nolan M."/>
            <person name="Ohm R."/>
            <person name="Pangilinan J."/>
            <person name="Park H.-J."/>
            <person name="Ramirez L."/>
            <person name="Alfaro M."/>
            <person name="Sun H."/>
            <person name="Tritt A."/>
            <person name="Yoshinaga Y."/>
            <person name="Zwiers L.-H."/>
            <person name="Turgeon B."/>
            <person name="Goodwin S."/>
            <person name="Spatafora J."/>
            <person name="Crous P."/>
            <person name="Grigoriev I."/>
        </authorList>
    </citation>
    <scope>NUCLEOTIDE SEQUENCE [LARGE SCALE GENOMIC DNA]</scope>
    <source>
        <strain evidence="2">CECT 20119</strain>
    </source>
</reference>
<name>A0A6A6GIC1_9PEZI</name>
<dbReference type="AlphaFoldDB" id="A0A6A6GIC1"/>
<gene>
    <name evidence="1" type="ORF">BDZ85DRAFT_66468</name>
</gene>
<keyword evidence="2" id="KW-1185">Reference proteome</keyword>
<proteinExistence type="predicted"/>
<organism evidence="1 2">
    <name type="scientific">Elsinoe ampelina</name>
    <dbReference type="NCBI Taxonomy" id="302913"/>
    <lineage>
        <taxon>Eukaryota</taxon>
        <taxon>Fungi</taxon>
        <taxon>Dikarya</taxon>
        <taxon>Ascomycota</taxon>
        <taxon>Pezizomycotina</taxon>
        <taxon>Dothideomycetes</taxon>
        <taxon>Dothideomycetidae</taxon>
        <taxon>Myriangiales</taxon>
        <taxon>Elsinoaceae</taxon>
        <taxon>Elsinoe</taxon>
    </lineage>
</organism>
<dbReference type="EMBL" id="ML992503">
    <property type="protein sequence ID" value="KAF2225421.1"/>
    <property type="molecule type" value="Genomic_DNA"/>
</dbReference>
<evidence type="ECO:0000313" key="2">
    <source>
        <dbReference type="Proteomes" id="UP000799538"/>
    </source>
</evidence>
<dbReference type="Proteomes" id="UP000799538">
    <property type="component" value="Unassembled WGS sequence"/>
</dbReference>
<accession>A0A6A6GIC1</accession>
<sequence length="230" mass="25785">MCKRTFLGSTLRSLHDPTRHRTCMTQPRTRLHPSRIAHLSSRPCRSRRRPLSTISLAPHRRSATMMLRTRKCRKLDDRGREGAELVHQEMTRLGFPTTKHTDEGAEIADRAITLPRTVPRATRTISNQVAMLFIDSLVMPTEANAIATLAKARQSIGDPQNEGGLQKTKNLMRALTPARVFMTKQAKAAVEEYTTLTSDDGKHDFKITLSEMKALHRAILAPTSLALTVI</sequence>
<evidence type="ECO:0000313" key="1">
    <source>
        <dbReference type="EMBL" id="KAF2225421.1"/>
    </source>
</evidence>
<protein>
    <submittedName>
        <fullName evidence="1">Uncharacterized protein</fullName>
    </submittedName>
</protein>